<comment type="caution">
    <text evidence="1">The sequence shown here is derived from an EMBL/GenBank/DDBJ whole genome shotgun (WGS) entry which is preliminary data.</text>
</comment>
<keyword evidence="2" id="KW-1185">Reference proteome</keyword>
<dbReference type="Pfam" id="PF02810">
    <property type="entry name" value="SEC-C"/>
    <property type="match status" value="1"/>
</dbReference>
<dbReference type="Proteomes" id="UP000019062">
    <property type="component" value="Unassembled WGS sequence"/>
</dbReference>
<proteinExistence type="predicted"/>
<reference evidence="1 2" key="1">
    <citation type="journal article" date="2014" name="BMC Genomics">
        <title>Genomic comparison of sporeforming bacilli isolated from milk.</title>
        <authorList>
            <person name="Moreno Switt A.I."/>
            <person name="Andrus A.D."/>
            <person name="Ranieri M.L."/>
            <person name="Orsi R.H."/>
            <person name="Ivy R."/>
            <person name="den Bakker H.C."/>
            <person name="Martin N.H."/>
            <person name="Wiedmann M."/>
            <person name="Boor K.J."/>
        </authorList>
    </citation>
    <scope>NUCLEOTIDE SEQUENCE [LARGE SCALE GENOMIC DNA]</scope>
    <source>
        <strain evidence="1 2">FSL R5-213</strain>
    </source>
</reference>
<dbReference type="AlphaFoldDB" id="W4EQZ2"/>
<accession>W4EQZ2</accession>
<dbReference type="SUPFAM" id="SSF103642">
    <property type="entry name" value="Sec-C motif"/>
    <property type="match status" value="1"/>
</dbReference>
<evidence type="ECO:0000313" key="2">
    <source>
        <dbReference type="Proteomes" id="UP000019062"/>
    </source>
</evidence>
<name>W4EQZ2_9BACL</name>
<gene>
    <name evidence="1" type="ORF">C176_13762</name>
</gene>
<dbReference type="InterPro" id="IPR004027">
    <property type="entry name" value="SEC_C_motif"/>
</dbReference>
<dbReference type="PATRIC" id="fig|1227360.4.peg.2806"/>
<sequence>MLKKHLNDKGRVRMPGRNEPCPCGSGKKYKKCCEKKEAVTVESVYAEELERVLQTFYDKYPLRSDIPEFAEVAKKWHDAVGKYLLEDMIEAIALDAYFFHDRTDIWQGYLQKMKKEIVRPSTLTVLNTWEHPTMMVAEVTAIEENYMVVRNILTDEVVHLRRESDKPVPVGVHVFCFILPDGSNKESHYLAVSSMIFFPKDHQSVFGNLADTFKAQSTLDEEAYWKENSLDFWRELGEAGFEGGEFTDFEADVFLRVLEFLEGKGQDPRPVLEIVEDYVVERQPKARKAVAIAAGAIRFGEEQKLFEPLGMTVKEISEKFEVSPSSLNKYYNELTTYYTEKNN</sequence>
<evidence type="ECO:0008006" key="3">
    <source>
        <dbReference type="Google" id="ProtNLM"/>
    </source>
</evidence>
<evidence type="ECO:0000313" key="1">
    <source>
        <dbReference type="EMBL" id="ETT82980.1"/>
    </source>
</evidence>
<dbReference type="eggNOG" id="COG3012">
    <property type="taxonomic scope" value="Bacteria"/>
</dbReference>
<protein>
    <recommendedName>
        <fullName evidence="3">Metal-binding protein</fullName>
    </recommendedName>
</protein>
<dbReference type="Gene3D" id="3.10.450.50">
    <property type="match status" value="1"/>
</dbReference>
<organism evidence="1 2">
    <name type="scientific">Viridibacillus arenosi FSL R5-213</name>
    <dbReference type="NCBI Taxonomy" id="1227360"/>
    <lineage>
        <taxon>Bacteria</taxon>
        <taxon>Bacillati</taxon>
        <taxon>Bacillota</taxon>
        <taxon>Bacilli</taxon>
        <taxon>Bacillales</taxon>
        <taxon>Caryophanaceae</taxon>
        <taxon>Viridibacillus</taxon>
    </lineage>
</organism>
<dbReference type="EMBL" id="ASQA01000033">
    <property type="protein sequence ID" value="ETT82980.1"/>
    <property type="molecule type" value="Genomic_DNA"/>
</dbReference>